<proteinExistence type="predicted"/>
<dbReference type="Pfam" id="PF05569">
    <property type="entry name" value="Peptidase_M56"/>
    <property type="match status" value="1"/>
</dbReference>
<dbReference type="InterPro" id="IPR008756">
    <property type="entry name" value="Peptidase_M56"/>
</dbReference>
<sequence>MSITITSMFIALMTSTFLILLLNYILSNKRCYKKLRLDFLSILIFIIILRLCFPSEFFYTITIEAPFFMNPIITFFKLKVIKEITVFNILTIIWIIGCMHKLKQLYCQIKQTNHLFEYIKKSSNQMKISDFLSNYIGKDYPVFLTNLVPSPMVLLFKKAILVPNIKYTEIEISNILHHEATHLNQCDALIKRFIQILVILYWWFPLIYILEKQIDLFLEMRIDSKVSKKMTKKESLIYLKTLLSVKSKTLENNIFPFSQISSFTIFENKNILKFRIEYFLEGNFKYKTKKSILFLLFILLISTNLVIFEPSYNNEPFLEGTYEADSFGHILHKKDGTFWLVLNDGTISGEITNLKDSGLSNLKIIEE</sequence>
<feature type="transmembrane region" description="Helical" evidence="1">
    <location>
        <begin position="193"/>
        <end position="210"/>
    </location>
</feature>
<feature type="transmembrane region" description="Helical" evidence="1">
    <location>
        <begin position="6"/>
        <end position="26"/>
    </location>
</feature>
<evidence type="ECO:0000313" key="3">
    <source>
        <dbReference type="EMBL" id="OUQ05445.1"/>
    </source>
</evidence>
<dbReference type="EMBL" id="NFLB01000005">
    <property type="protein sequence ID" value="OUQ05445.1"/>
    <property type="molecule type" value="Genomic_DNA"/>
</dbReference>
<feature type="domain" description="Peptidase M56" evidence="2">
    <location>
        <begin position="78"/>
        <end position="250"/>
    </location>
</feature>
<organism evidence="3 4">
    <name type="scientific">Thomasclavelia spiroformis</name>
    <dbReference type="NCBI Taxonomy" id="29348"/>
    <lineage>
        <taxon>Bacteria</taxon>
        <taxon>Bacillati</taxon>
        <taxon>Bacillota</taxon>
        <taxon>Erysipelotrichia</taxon>
        <taxon>Erysipelotrichales</taxon>
        <taxon>Coprobacillaceae</taxon>
        <taxon>Thomasclavelia</taxon>
    </lineage>
</organism>
<name>A0A1Y4QJH4_9FIRM</name>
<keyword evidence="1" id="KW-0472">Membrane</keyword>
<dbReference type="Proteomes" id="UP000196258">
    <property type="component" value="Unassembled WGS sequence"/>
</dbReference>
<keyword evidence="1" id="KW-0812">Transmembrane</keyword>
<dbReference type="RefSeq" id="WP_087255848.1">
    <property type="nucleotide sequence ID" value="NZ_NFLB01000005.1"/>
</dbReference>
<evidence type="ECO:0000256" key="1">
    <source>
        <dbReference type="SAM" id="Phobius"/>
    </source>
</evidence>
<keyword evidence="1" id="KW-1133">Transmembrane helix</keyword>
<evidence type="ECO:0000313" key="4">
    <source>
        <dbReference type="Proteomes" id="UP000196258"/>
    </source>
</evidence>
<comment type="caution">
    <text evidence="3">The sequence shown here is derived from an EMBL/GenBank/DDBJ whole genome shotgun (WGS) entry which is preliminary data.</text>
</comment>
<feature type="transmembrane region" description="Helical" evidence="1">
    <location>
        <begin position="85"/>
        <end position="102"/>
    </location>
</feature>
<evidence type="ECO:0000259" key="2">
    <source>
        <dbReference type="Pfam" id="PF05569"/>
    </source>
</evidence>
<accession>A0A1Y4QJH4</accession>
<feature type="transmembrane region" description="Helical" evidence="1">
    <location>
        <begin position="292"/>
        <end position="308"/>
    </location>
</feature>
<dbReference type="CDD" id="cd07341">
    <property type="entry name" value="M56_BlaR1_MecR1_like"/>
    <property type="match status" value="1"/>
</dbReference>
<dbReference type="AlphaFoldDB" id="A0A1Y4QJH4"/>
<protein>
    <recommendedName>
        <fullName evidence="2">Peptidase M56 domain-containing protein</fullName>
    </recommendedName>
</protein>
<feature type="transmembrane region" description="Helical" evidence="1">
    <location>
        <begin position="35"/>
        <end position="51"/>
    </location>
</feature>
<reference evidence="4" key="1">
    <citation type="submission" date="2017-04" db="EMBL/GenBank/DDBJ databases">
        <title>Function of individual gut microbiota members based on whole genome sequencing of pure cultures obtained from chicken caecum.</title>
        <authorList>
            <person name="Medvecky M."/>
            <person name="Cejkova D."/>
            <person name="Polansky O."/>
            <person name="Karasova D."/>
            <person name="Kubasova T."/>
            <person name="Cizek A."/>
            <person name="Rychlik I."/>
        </authorList>
    </citation>
    <scope>NUCLEOTIDE SEQUENCE [LARGE SCALE GENOMIC DNA]</scope>
    <source>
        <strain evidence="4">An149</strain>
    </source>
</reference>
<gene>
    <name evidence="3" type="ORF">B5E91_05335</name>
</gene>